<dbReference type="Proteomes" id="UP000184092">
    <property type="component" value="Unassembled WGS sequence"/>
</dbReference>
<reference evidence="2" key="1">
    <citation type="submission" date="2016-11" db="EMBL/GenBank/DDBJ databases">
        <authorList>
            <person name="Varghese N."/>
            <person name="Submissions S."/>
        </authorList>
    </citation>
    <scope>NUCLEOTIDE SEQUENCE [LARGE SCALE GENOMIC DNA]</scope>
    <source>
        <strain evidence="2">CGMCC 1.2749</strain>
    </source>
</reference>
<evidence type="ECO:0000313" key="1">
    <source>
        <dbReference type="EMBL" id="SHN17783.1"/>
    </source>
</evidence>
<dbReference type="EMBL" id="FRCL01000019">
    <property type="protein sequence ID" value="SHN17783.1"/>
    <property type="molecule type" value="Genomic_DNA"/>
</dbReference>
<organism evidence="1 2">
    <name type="scientific">Flavobacterium xinjiangense</name>
    <dbReference type="NCBI Taxonomy" id="178356"/>
    <lineage>
        <taxon>Bacteria</taxon>
        <taxon>Pseudomonadati</taxon>
        <taxon>Bacteroidota</taxon>
        <taxon>Flavobacteriia</taxon>
        <taxon>Flavobacteriales</taxon>
        <taxon>Flavobacteriaceae</taxon>
        <taxon>Flavobacterium</taxon>
    </lineage>
</organism>
<dbReference type="AlphaFoldDB" id="A0A1M7PKW7"/>
<proteinExistence type="predicted"/>
<accession>A0A1M7PKW7</accession>
<evidence type="ECO:0000313" key="2">
    <source>
        <dbReference type="Proteomes" id="UP000184092"/>
    </source>
</evidence>
<gene>
    <name evidence="1" type="ORF">SAMN05216269_11912</name>
</gene>
<protein>
    <submittedName>
        <fullName evidence="1">Uncharacterized protein</fullName>
    </submittedName>
</protein>
<keyword evidence="2" id="KW-1185">Reference proteome</keyword>
<name>A0A1M7PKW7_9FLAO</name>
<sequence>MYFCNTITKSLVGDQYLNFSIRVPAFIDGSAVLFYYRIYFASPNHQKLGAILLY</sequence>